<feature type="compositionally biased region" description="Acidic residues" evidence="1">
    <location>
        <begin position="255"/>
        <end position="271"/>
    </location>
</feature>
<dbReference type="Proteomes" id="UP000308133">
    <property type="component" value="Unassembled WGS sequence"/>
</dbReference>
<dbReference type="EMBL" id="PTQR01000080">
    <property type="protein sequence ID" value="TKX21631.1"/>
    <property type="molecule type" value="Genomic_DNA"/>
</dbReference>
<name>A0A4U7AXP9_9PEZI</name>
<feature type="region of interest" description="Disordered" evidence="1">
    <location>
        <begin position="249"/>
        <end position="286"/>
    </location>
</feature>
<proteinExistence type="predicted"/>
<gene>
    <name evidence="2" type="ORF">C1H76_6127</name>
</gene>
<reference evidence="2 3" key="1">
    <citation type="submission" date="2018-02" db="EMBL/GenBank/DDBJ databases">
        <title>Draft genome sequences of Elsinoe sp., causing black scab on jojoba.</title>
        <authorList>
            <person name="Stodart B."/>
            <person name="Jeffress S."/>
            <person name="Ash G."/>
            <person name="Arun Chinnappa K."/>
        </authorList>
    </citation>
    <scope>NUCLEOTIDE SEQUENCE [LARGE SCALE GENOMIC DNA]</scope>
    <source>
        <strain evidence="2 3">Hillstone_2</strain>
    </source>
</reference>
<feature type="compositionally biased region" description="Polar residues" evidence="1">
    <location>
        <begin position="276"/>
        <end position="286"/>
    </location>
</feature>
<evidence type="ECO:0000313" key="2">
    <source>
        <dbReference type="EMBL" id="TKX21631.1"/>
    </source>
</evidence>
<evidence type="ECO:0000313" key="3">
    <source>
        <dbReference type="Proteomes" id="UP000308133"/>
    </source>
</evidence>
<evidence type="ECO:0000256" key="1">
    <source>
        <dbReference type="SAM" id="MobiDB-lite"/>
    </source>
</evidence>
<organism evidence="2 3">
    <name type="scientific">Elsinoe australis</name>
    <dbReference type="NCBI Taxonomy" id="40998"/>
    <lineage>
        <taxon>Eukaryota</taxon>
        <taxon>Fungi</taxon>
        <taxon>Dikarya</taxon>
        <taxon>Ascomycota</taxon>
        <taxon>Pezizomycotina</taxon>
        <taxon>Dothideomycetes</taxon>
        <taxon>Dothideomycetidae</taxon>
        <taxon>Myriangiales</taxon>
        <taxon>Elsinoaceae</taxon>
        <taxon>Elsinoe</taxon>
    </lineage>
</organism>
<accession>A0A4U7AXP9</accession>
<dbReference type="AlphaFoldDB" id="A0A4U7AXP9"/>
<comment type="caution">
    <text evidence="2">The sequence shown here is derived from an EMBL/GenBank/DDBJ whole genome shotgun (WGS) entry which is preliminary data.</text>
</comment>
<sequence>MLDVYKPVSPDTYAEIYPSNPSPKVKEVADLFIEWFNLLIDMRYIRAEHVAFAPHKQLRINTTQLAQFGLSKDVVDLWQMLPYKTDGHTEWNFGSDGGEFLFWGEFMDDLRGDRIDWWRIVCDPFYALEDISPYHAHLANQPEDSKSRGWDHENGPFMRPWYATLSNCGNHGSIMVYNAKTDHIWLIDQLGGTNDPAFDGAFYEHDATITNTHDLNKHPSRPAPVFLRDMISKFRTLTYIPGGLYSRESYGLPAGDDDDDDEDEDGDDPDDPMNAPPSSTSSDNQDRYTNFISLYRKCGWPQAFNPLLFDRLRSTGGKAYSPWSYHPSPSPPSAKEQAYKPLDDLYMLLIDASQRVETRIHLVDAQWRLEWKVWLTSWPGGDRAAQDEWEARDMRGKVEMWSSELVPETERWGDEQGKMAAELEFWVQERGEVEGRTGRYATEAWGGVGSEEWDGYKAQRMEMAEEKIRTLEGLVRDNGPEERRLREWKEGKDRARRVSEEAWEWCREERSQWEKGGPDAVSILGSGFMVEDLRSVLEADLELEDLEREITDQFSRKEARSWAGKRKWKNEGGRVVMADPPEVKRDEL</sequence>
<protein>
    <submittedName>
        <fullName evidence="2">Uncharacterized protein</fullName>
    </submittedName>
</protein>